<organism evidence="1 2">
    <name type="scientific">Ancylostoma duodenale</name>
    <dbReference type="NCBI Taxonomy" id="51022"/>
    <lineage>
        <taxon>Eukaryota</taxon>
        <taxon>Metazoa</taxon>
        <taxon>Ecdysozoa</taxon>
        <taxon>Nematoda</taxon>
        <taxon>Chromadorea</taxon>
        <taxon>Rhabditida</taxon>
        <taxon>Rhabditina</taxon>
        <taxon>Rhabditomorpha</taxon>
        <taxon>Strongyloidea</taxon>
        <taxon>Ancylostomatidae</taxon>
        <taxon>Ancylostomatinae</taxon>
        <taxon>Ancylostoma</taxon>
    </lineage>
</organism>
<sequence>MSVGWVFEIPPQSSRCDAPNKINDGEPLTLTISPKIRNLLETKAKIINDTLTSLKFPEQSGQLRGVNFRASINGKVEVGKTMFGRWIPLIGMSGGIKVTSETAALDVKLAWKNFKFTPTVTMDSNVNIGFTSSLWMLYFLRSKIEKEFTRRINIEVSKKLVEAIELQVNPWLQTLQQTMISMGYDHYDIDWAVQENHLRVSLKPKSLGAAPTPISPINNMLCVNLNMLTAVHETSKRMKREAHRRGVLTFAEMTVTLYYAASLAHINILCI</sequence>
<name>A0A0C2GU60_9BILA</name>
<keyword evidence="2" id="KW-1185">Reference proteome</keyword>
<dbReference type="Gene3D" id="3.15.10.10">
    <property type="entry name" value="Bactericidal permeability-increasing protein, domain 1"/>
    <property type="match status" value="1"/>
</dbReference>
<accession>A0A0C2GU60</accession>
<protein>
    <recommendedName>
        <fullName evidence="3">Lipid-binding serum glycoprotein N-terminal domain-containing protein</fullName>
    </recommendedName>
</protein>
<evidence type="ECO:0008006" key="3">
    <source>
        <dbReference type="Google" id="ProtNLM"/>
    </source>
</evidence>
<evidence type="ECO:0000313" key="1">
    <source>
        <dbReference type="EMBL" id="KIH62524.1"/>
    </source>
</evidence>
<proteinExistence type="predicted"/>
<dbReference type="AlphaFoldDB" id="A0A0C2GU60"/>
<gene>
    <name evidence="1" type="ORF">ANCDUO_07192</name>
</gene>
<dbReference type="Proteomes" id="UP000054047">
    <property type="component" value="Unassembled WGS sequence"/>
</dbReference>
<reference evidence="1 2" key="1">
    <citation type="submission" date="2013-12" db="EMBL/GenBank/DDBJ databases">
        <title>Draft genome of the parsitic nematode Ancylostoma duodenale.</title>
        <authorList>
            <person name="Mitreva M."/>
        </authorList>
    </citation>
    <scope>NUCLEOTIDE SEQUENCE [LARGE SCALE GENOMIC DNA]</scope>
    <source>
        <strain evidence="1 2">Zhejiang</strain>
    </source>
</reference>
<evidence type="ECO:0000313" key="2">
    <source>
        <dbReference type="Proteomes" id="UP000054047"/>
    </source>
</evidence>
<dbReference type="EMBL" id="KN729255">
    <property type="protein sequence ID" value="KIH62524.1"/>
    <property type="molecule type" value="Genomic_DNA"/>
</dbReference>